<reference evidence="2 3" key="1">
    <citation type="submission" date="2019-03" db="EMBL/GenBank/DDBJ databases">
        <title>First draft genome of Liparis tanakae, snailfish: a comprehensive survey of snailfish specific genes.</title>
        <authorList>
            <person name="Kim W."/>
            <person name="Song I."/>
            <person name="Jeong J.-H."/>
            <person name="Kim D."/>
            <person name="Kim S."/>
            <person name="Ryu S."/>
            <person name="Song J.Y."/>
            <person name="Lee S.K."/>
        </authorList>
    </citation>
    <scope>NUCLEOTIDE SEQUENCE [LARGE SCALE GENOMIC DNA]</scope>
    <source>
        <tissue evidence="2">Muscle</tissue>
    </source>
</reference>
<protein>
    <submittedName>
        <fullName evidence="2">Uncharacterized protein</fullName>
    </submittedName>
</protein>
<keyword evidence="3" id="KW-1185">Reference proteome</keyword>
<name>A0A4Z2FRE5_9TELE</name>
<comment type="caution">
    <text evidence="2">The sequence shown here is derived from an EMBL/GenBank/DDBJ whole genome shotgun (WGS) entry which is preliminary data.</text>
</comment>
<evidence type="ECO:0000313" key="3">
    <source>
        <dbReference type="Proteomes" id="UP000314294"/>
    </source>
</evidence>
<organism evidence="2 3">
    <name type="scientific">Liparis tanakae</name>
    <name type="common">Tanaka's snailfish</name>
    <dbReference type="NCBI Taxonomy" id="230148"/>
    <lineage>
        <taxon>Eukaryota</taxon>
        <taxon>Metazoa</taxon>
        <taxon>Chordata</taxon>
        <taxon>Craniata</taxon>
        <taxon>Vertebrata</taxon>
        <taxon>Euteleostomi</taxon>
        <taxon>Actinopterygii</taxon>
        <taxon>Neopterygii</taxon>
        <taxon>Teleostei</taxon>
        <taxon>Neoteleostei</taxon>
        <taxon>Acanthomorphata</taxon>
        <taxon>Eupercaria</taxon>
        <taxon>Perciformes</taxon>
        <taxon>Cottioidei</taxon>
        <taxon>Cottales</taxon>
        <taxon>Liparidae</taxon>
        <taxon>Liparis</taxon>
    </lineage>
</organism>
<dbReference type="EMBL" id="SRLO01000948">
    <property type="protein sequence ID" value="TNN43729.1"/>
    <property type="molecule type" value="Genomic_DNA"/>
</dbReference>
<proteinExistence type="predicted"/>
<evidence type="ECO:0000256" key="1">
    <source>
        <dbReference type="SAM" id="MobiDB-lite"/>
    </source>
</evidence>
<feature type="region of interest" description="Disordered" evidence="1">
    <location>
        <begin position="1"/>
        <end position="20"/>
    </location>
</feature>
<feature type="compositionally biased region" description="Basic and acidic residues" evidence="1">
    <location>
        <begin position="9"/>
        <end position="18"/>
    </location>
</feature>
<sequence>MDMMRQKRGSGERPERELGTGAVVLSRVAVTSRRPVGGGGGRGLGDVSLAAARRAVRLMEAAVGRQRVVEPRHAAVEAARLGGPISQRVAPEKEGEDEV</sequence>
<dbReference type="Proteomes" id="UP000314294">
    <property type="component" value="Unassembled WGS sequence"/>
</dbReference>
<evidence type="ECO:0000313" key="2">
    <source>
        <dbReference type="EMBL" id="TNN43729.1"/>
    </source>
</evidence>
<dbReference type="AlphaFoldDB" id="A0A4Z2FRE5"/>
<accession>A0A4Z2FRE5</accession>
<gene>
    <name evidence="2" type="ORF">EYF80_046074</name>
</gene>